<protein>
    <submittedName>
        <fullName evidence="4">Uncharacterized protein</fullName>
    </submittedName>
</protein>
<name>A0AAJ0C0A8_9PEZI</name>
<feature type="region of interest" description="Disordered" evidence="1">
    <location>
        <begin position="42"/>
        <end position="68"/>
    </location>
</feature>
<sequence>MARIHVILFLLTALTSLLVSAAAPTFCKCTCFTNSTIIPLGPQHDSPPPKQPSTDADKSTTATTDPHLRPRLDDLAASIAPRGAPSSSCAQCNRAFCLRYNLPICKGAEEKDVTTMCFRRDSLKDQVIVWGFILGTVGLLGWAAARRLLEMRDVAAAALPRAGSGPVSGSAGGRGSAGGGSRPVAGFGWASFLRRRGSPAGGSGLNPREDAARGAYSPIGIAYDGDGR</sequence>
<keyword evidence="3" id="KW-0732">Signal</keyword>
<comment type="caution">
    <text evidence="4">The sequence shown here is derived from an EMBL/GenBank/DDBJ whole genome shotgun (WGS) entry which is preliminary data.</text>
</comment>
<evidence type="ECO:0000313" key="4">
    <source>
        <dbReference type="EMBL" id="KAK1767769.1"/>
    </source>
</evidence>
<feature type="transmembrane region" description="Helical" evidence="2">
    <location>
        <begin position="127"/>
        <end position="145"/>
    </location>
</feature>
<organism evidence="4 5">
    <name type="scientific">Phialemonium atrogriseum</name>
    <dbReference type="NCBI Taxonomy" id="1093897"/>
    <lineage>
        <taxon>Eukaryota</taxon>
        <taxon>Fungi</taxon>
        <taxon>Dikarya</taxon>
        <taxon>Ascomycota</taxon>
        <taxon>Pezizomycotina</taxon>
        <taxon>Sordariomycetes</taxon>
        <taxon>Sordariomycetidae</taxon>
        <taxon>Cephalothecales</taxon>
        <taxon>Cephalothecaceae</taxon>
        <taxon>Phialemonium</taxon>
    </lineage>
</organism>
<evidence type="ECO:0000256" key="3">
    <source>
        <dbReference type="SAM" id="SignalP"/>
    </source>
</evidence>
<keyword evidence="2" id="KW-0812">Transmembrane</keyword>
<keyword evidence="2" id="KW-0472">Membrane</keyword>
<proteinExistence type="predicted"/>
<reference evidence="4" key="1">
    <citation type="submission" date="2023-06" db="EMBL/GenBank/DDBJ databases">
        <title>Genome-scale phylogeny and comparative genomics of the fungal order Sordariales.</title>
        <authorList>
            <consortium name="Lawrence Berkeley National Laboratory"/>
            <person name="Hensen N."/>
            <person name="Bonometti L."/>
            <person name="Westerberg I."/>
            <person name="Brannstrom I.O."/>
            <person name="Guillou S."/>
            <person name="Cros-Aarteil S."/>
            <person name="Calhoun S."/>
            <person name="Haridas S."/>
            <person name="Kuo A."/>
            <person name="Mondo S."/>
            <person name="Pangilinan J."/>
            <person name="Riley R."/>
            <person name="Labutti K."/>
            <person name="Andreopoulos B."/>
            <person name="Lipzen A."/>
            <person name="Chen C."/>
            <person name="Yanf M."/>
            <person name="Daum C."/>
            <person name="Ng V."/>
            <person name="Clum A."/>
            <person name="Steindorff A."/>
            <person name="Ohm R."/>
            <person name="Martin F."/>
            <person name="Silar P."/>
            <person name="Natvig D."/>
            <person name="Lalanne C."/>
            <person name="Gautier V."/>
            <person name="Ament-Velasquez S.L."/>
            <person name="Kruys A."/>
            <person name="Hutchinson M.I."/>
            <person name="Powell A.J."/>
            <person name="Barry K."/>
            <person name="Miller A.N."/>
            <person name="Grigoriev I.V."/>
            <person name="Debuchy R."/>
            <person name="Gladieux P."/>
            <person name="Thoren M.H."/>
            <person name="Johannesson H."/>
        </authorList>
    </citation>
    <scope>NUCLEOTIDE SEQUENCE</scope>
    <source>
        <strain evidence="4">8032-3</strain>
    </source>
</reference>
<dbReference type="PANTHER" id="PTHR36854">
    <property type="entry name" value="CHROMOSOME 9, WHOLE GENOME SHOTGUN SEQUENCE"/>
    <property type="match status" value="1"/>
</dbReference>
<dbReference type="PANTHER" id="PTHR36854:SF1">
    <property type="entry name" value="TRANSMEMBRANE PROTEIN"/>
    <property type="match status" value="1"/>
</dbReference>
<keyword evidence="2" id="KW-1133">Transmembrane helix</keyword>
<feature type="compositionally biased region" description="Gly residues" evidence="1">
    <location>
        <begin position="170"/>
        <end position="180"/>
    </location>
</feature>
<feature type="region of interest" description="Disordered" evidence="1">
    <location>
        <begin position="161"/>
        <end position="180"/>
    </location>
</feature>
<accession>A0AAJ0C0A8</accession>
<dbReference type="Proteomes" id="UP001244011">
    <property type="component" value="Unassembled WGS sequence"/>
</dbReference>
<evidence type="ECO:0000256" key="1">
    <source>
        <dbReference type="SAM" id="MobiDB-lite"/>
    </source>
</evidence>
<dbReference type="AlphaFoldDB" id="A0AAJ0C0A8"/>
<feature type="signal peptide" evidence="3">
    <location>
        <begin position="1"/>
        <end position="22"/>
    </location>
</feature>
<feature type="chain" id="PRO_5042468511" evidence="3">
    <location>
        <begin position="23"/>
        <end position="228"/>
    </location>
</feature>
<gene>
    <name evidence="4" type="ORF">QBC33DRAFT_569461</name>
</gene>
<dbReference type="RefSeq" id="XP_060283982.1">
    <property type="nucleotide sequence ID" value="XM_060430538.1"/>
</dbReference>
<evidence type="ECO:0000313" key="5">
    <source>
        <dbReference type="Proteomes" id="UP001244011"/>
    </source>
</evidence>
<keyword evidence="5" id="KW-1185">Reference proteome</keyword>
<dbReference type="EMBL" id="MU839007">
    <property type="protein sequence ID" value="KAK1767769.1"/>
    <property type="molecule type" value="Genomic_DNA"/>
</dbReference>
<dbReference type="GeneID" id="85313725"/>
<evidence type="ECO:0000256" key="2">
    <source>
        <dbReference type="SAM" id="Phobius"/>
    </source>
</evidence>